<name>A0A0F3N535_ANAPH</name>
<organism evidence="1 2">
    <name type="scientific">Anaplasma phagocytophilum str. NCH-1</name>
    <dbReference type="NCBI Taxonomy" id="1359161"/>
    <lineage>
        <taxon>Bacteria</taxon>
        <taxon>Pseudomonadati</taxon>
        <taxon>Pseudomonadota</taxon>
        <taxon>Alphaproteobacteria</taxon>
        <taxon>Rickettsiales</taxon>
        <taxon>Anaplasmataceae</taxon>
        <taxon>Anaplasma</taxon>
        <taxon>phagocytophilum group</taxon>
    </lineage>
</organism>
<dbReference type="EMBL" id="LANT01000008">
    <property type="protein sequence ID" value="KJV63170.1"/>
    <property type="molecule type" value="Genomic_DNA"/>
</dbReference>
<evidence type="ECO:0000313" key="1">
    <source>
        <dbReference type="EMBL" id="KJV63170.1"/>
    </source>
</evidence>
<dbReference type="PATRIC" id="fig|1359161.3.peg.1469"/>
<protein>
    <submittedName>
        <fullName evidence="1">Uncharacterized protein</fullName>
    </submittedName>
</protein>
<accession>A0A0F3N535</accession>
<evidence type="ECO:0000313" key="2">
    <source>
        <dbReference type="Proteomes" id="UP000033754"/>
    </source>
</evidence>
<comment type="caution">
    <text evidence="1">The sequence shown here is derived from an EMBL/GenBank/DDBJ whole genome shotgun (WGS) entry which is preliminary data.</text>
</comment>
<dbReference type="Proteomes" id="UP000033754">
    <property type="component" value="Unassembled WGS sequence"/>
</dbReference>
<gene>
    <name evidence="1" type="ORF">EPHNCH_1282</name>
</gene>
<dbReference type="AlphaFoldDB" id="A0A0F3N535"/>
<proteinExistence type="predicted"/>
<reference evidence="1 2" key="1">
    <citation type="submission" date="2015-01" db="EMBL/GenBank/DDBJ databases">
        <title>Genome Sequencing of Rickettsiales.</title>
        <authorList>
            <person name="Daugherty S.C."/>
            <person name="Su Q."/>
            <person name="Abolude K."/>
            <person name="Beier-Sexton M."/>
            <person name="Carlyon J.A."/>
            <person name="Carter R."/>
            <person name="Day N.P."/>
            <person name="Dumler S.J."/>
            <person name="Dyachenko V."/>
            <person name="Godinez A."/>
            <person name="Kurtti T.J."/>
            <person name="Lichay M."/>
            <person name="Mullins K.E."/>
            <person name="Ott S."/>
            <person name="Pappas-Brown V."/>
            <person name="Paris D.H."/>
            <person name="Patel P."/>
            <person name="Richards A.L."/>
            <person name="Sadzewicz L."/>
            <person name="Sears K."/>
            <person name="Seidman D."/>
            <person name="Sengamalay N."/>
            <person name="Stenos J."/>
            <person name="Tallon L.J."/>
            <person name="Vincent G."/>
            <person name="Fraser C.M."/>
            <person name="Munderloh U."/>
            <person name="Dunning-Hotopp J.C."/>
        </authorList>
    </citation>
    <scope>NUCLEOTIDE SEQUENCE [LARGE SCALE GENOMIC DNA]</scope>
    <source>
        <strain evidence="1 2">NCH-1</strain>
    </source>
</reference>
<sequence>MRSRLRRLCVKNRNERFVREGRLAGMKRFWSHGMEILLNLEFSMCGGCVYYKKV</sequence>